<dbReference type="EMBL" id="BGZK01000054">
    <property type="protein sequence ID" value="GBP12997.1"/>
    <property type="molecule type" value="Genomic_DNA"/>
</dbReference>
<protein>
    <submittedName>
        <fullName evidence="1">Uncharacterized protein</fullName>
    </submittedName>
</protein>
<evidence type="ECO:0000313" key="2">
    <source>
        <dbReference type="Proteomes" id="UP000299102"/>
    </source>
</evidence>
<reference evidence="1 2" key="1">
    <citation type="journal article" date="2019" name="Commun. Biol.">
        <title>The bagworm genome reveals a unique fibroin gene that provides high tensile strength.</title>
        <authorList>
            <person name="Kono N."/>
            <person name="Nakamura H."/>
            <person name="Ohtoshi R."/>
            <person name="Tomita M."/>
            <person name="Numata K."/>
            <person name="Arakawa K."/>
        </authorList>
    </citation>
    <scope>NUCLEOTIDE SEQUENCE [LARGE SCALE GENOMIC DNA]</scope>
</reference>
<dbReference type="AlphaFoldDB" id="A0A4C1THU3"/>
<name>A0A4C1THU3_EUMVA</name>
<evidence type="ECO:0000313" key="1">
    <source>
        <dbReference type="EMBL" id="GBP12997.1"/>
    </source>
</evidence>
<proteinExistence type="predicted"/>
<accession>A0A4C1THU3</accession>
<dbReference type="Proteomes" id="UP000299102">
    <property type="component" value="Unassembled WGS sequence"/>
</dbReference>
<gene>
    <name evidence="1" type="ORF">EVAR_79330_1</name>
</gene>
<organism evidence="1 2">
    <name type="scientific">Eumeta variegata</name>
    <name type="common">Bagworm moth</name>
    <name type="synonym">Eumeta japonica</name>
    <dbReference type="NCBI Taxonomy" id="151549"/>
    <lineage>
        <taxon>Eukaryota</taxon>
        <taxon>Metazoa</taxon>
        <taxon>Ecdysozoa</taxon>
        <taxon>Arthropoda</taxon>
        <taxon>Hexapoda</taxon>
        <taxon>Insecta</taxon>
        <taxon>Pterygota</taxon>
        <taxon>Neoptera</taxon>
        <taxon>Endopterygota</taxon>
        <taxon>Lepidoptera</taxon>
        <taxon>Glossata</taxon>
        <taxon>Ditrysia</taxon>
        <taxon>Tineoidea</taxon>
        <taxon>Psychidae</taxon>
        <taxon>Oiketicinae</taxon>
        <taxon>Eumeta</taxon>
    </lineage>
</organism>
<comment type="caution">
    <text evidence="1">The sequence shown here is derived from an EMBL/GenBank/DDBJ whole genome shotgun (WGS) entry which is preliminary data.</text>
</comment>
<sequence length="189" mass="21584">MNFGNNITQERASENKVKTLAGAGHLERGVRRLSSRTNWLFFKLSRRIQSGNTEPAHRLIHRQLRAAEFQNRFPGPAPRSAATRPVATLIDCRSTVSSRFARVTGVTSPYKLVSYATRFNCRTDQLDTQKSSEAIERSERVRRPPPAGGVRIEFKVDPNKTSQVAMEVYCFNAGRGIGYRRRRREYVRE</sequence>
<keyword evidence="2" id="KW-1185">Reference proteome</keyword>